<feature type="transmembrane region" description="Helical" evidence="8">
    <location>
        <begin position="127"/>
        <end position="148"/>
    </location>
</feature>
<evidence type="ECO:0000256" key="6">
    <source>
        <dbReference type="ARBA" id="ARBA00023170"/>
    </source>
</evidence>
<evidence type="ECO:0000256" key="7">
    <source>
        <dbReference type="ARBA" id="ARBA00023224"/>
    </source>
</evidence>
<evidence type="ECO:0000256" key="4">
    <source>
        <dbReference type="ARBA" id="ARBA00023040"/>
    </source>
</evidence>
<sequence length="403" mass="45438">MNLINESVTVGPVDVAINRTGSSSVLPDFALPRTIHFLSIGIIIPIGLFFNTLSFVVFATSRSLRKSTTGHYLLSLAVADSVFLIGEFLRWLNTPNMQHLGIYIHFMDTNDLMCRLIFFVRYVSKLASAWITVAITIERFLTVVYPLRVARISTPTSAKLTIGLVWLCSLLMGMFPLWTVAVLPYDQYPFSACLISNEHLYNIFNWISLRVGSLLLPGFLMLVFTILIGFYLGRAKDIRLRKLSSAGGGGATGSSGTGRRRKVCLLERQLTIMLLAVAVSFIIFRLPYTVAFYMNHYKTVIFLGIDIWGRYRVYFAYKMTDIFVSLNYASNFFLYCWCGSTFRKQLRTIFVSRRAQRRDSSATNSSLIASSRNGSLRSNAGNQVEMSEATKAMLEALRENKAH</sequence>
<evidence type="ECO:0000313" key="10">
    <source>
        <dbReference type="EMBL" id="KAK2148536.1"/>
    </source>
</evidence>
<dbReference type="AlphaFoldDB" id="A0AAD9J9P4"/>
<dbReference type="InterPro" id="IPR000276">
    <property type="entry name" value="GPCR_Rhodpsn"/>
</dbReference>
<dbReference type="Gene3D" id="1.20.1070.10">
    <property type="entry name" value="Rhodopsin 7-helix transmembrane proteins"/>
    <property type="match status" value="1"/>
</dbReference>
<evidence type="ECO:0000259" key="9">
    <source>
        <dbReference type="PROSITE" id="PS50262"/>
    </source>
</evidence>
<evidence type="ECO:0000256" key="2">
    <source>
        <dbReference type="ARBA" id="ARBA00022692"/>
    </source>
</evidence>
<feature type="transmembrane region" description="Helical" evidence="8">
    <location>
        <begin position="160"/>
        <end position="183"/>
    </location>
</feature>
<comment type="subcellular location">
    <subcellularLocation>
        <location evidence="1">Membrane</location>
        <topology evidence="1">Multi-pass membrane protein</topology>
    </subcellularLocation>
</comment>
<dbReference type="PANTHER" id="PTHR24243:SF230">
    <property type="entry name" value="G-PROTEIN COUPLED RECEPTORS FAMILY 1 PROFILE DOMAIN-CONTAINING PROTEIN"/>
    <property type="match status" value="1"/>
</dbReference>
<feature type="transmembrane region" description="Helical" evidence="8">
    <location>
        <begin position="72"/>
        <end position="92"/>
    </location>
</feature>
<feature type="transmembrane region" description="Helical" evidence="8">
    <location>
        <begin position="203"/>
        <end position="232"/>
    </location>
</feature>
<keyword evidence="5 8" id="KW-0472">Membrane</keyword>
<keyword evidence="2 8" id="KW-0812">Transmembrane</keyword>
<protein>
    <recommendedName>
        <fullName evidence="9">G-protein coupled receptors family 1 profile domain-containing protein</fullName>
    </recommendedName>
</protein>
<comment type="caution">
    <text evidence="10">The sequence shown here is derived from an EMBL/GenBank/DDBJ whole genome shotgun (WGS) entry which is preliminary data.</text>
</comment>
<dbReference type="InterPro" id="IPR017452">
    <property type="entry name" value="GPCR_Rhodpsn_7TM"/>
</dbReference>
<dbReference type="Proteomes" id="UP001208570">
    <property type="component" value="Unassembled WGS sequence"/>
</dbReference>
<name>A0AAD9J9P4_9ANNE</name>
<evidence type="ECO:0000313" key="11">
    <source>
        <dbReference type="Proteomes" id="UP001208570"/>
    </source>
</evidence>
<evidence type="ECO:0000256" key="5">
    <source>
        <dbReference type="ARBA" id="ARBA00023136"/>
    </source>
</evidence>
<dbReference type="EMBL" id="JAODUP010000492">
    <property type="protein sequence ID" value="KAK2148536.1"/>
    <property type="molecule type" value="Genomic_DNA"/>
</dbReference>
<feature type="domain" description="G-protein coupled receptors family 1 profile" evidence="9">
    <location>
        <begin position="50"/>
        <end position="335"/>
    </location>
</feature>
<dbReference type="Pfam" id="PF00001">
    <property type="entry name" value="7tm_1"/>
    <property type="match status" value="1"/>
</dbReference>
<dbReference type="PROSITE" id="PS50262">
    <property type="entry name" value="G_PROTEIN_RECEP_F1_2"/>
    <property type="match status" value="1"/>
</dbReference>
<evidence type="ECO:0000256" key="3">
    <source>
        <dbReference type="ARBA" id="ARBA00022989"/>
    </source>
</evidence>
<dbReference type="SUPFAM" id="SSF81321">
    <property type="entry name" value="Family A G protein-coupled receptor-like"/>
    <property type="match status" value="1"/>
</dbReference>
<dbReference type="PRINTS" id="PR00237">
    <property type="entry name" value="GPCRRHODOPSN"/>
</dbReference>
<organism evidence="10 11">
    <name type="scientific">Paralvinella palmiformis</name>
    <dbReference type="NCBI Taxonomy" id="53620"/>
    <lineage>
        <taxon>Eukaryota</taxon>
        <taxon>Metazoa</taxon>
        <taxon>Spiralia</taxon>
        <taxon>Lophotrochozoa</taxon>
        <taxon>Annelida</taxon>
        <taxon>Polychaeta</taxon>
        <taxon>Sedentaria</taxon>
        <taxon>Canalipalpata</taxon>
        <taxon>Terebellida</taxon>
        <taxon>Terebelliformia</taxon>
        <taxon>Alvinellidae</taxon>
        <taxon>Paralvinella</taxon>
    </lineage>
</organism>
<keyword evidence="6" id="KW-0675">Receptor</keyword>
<feature type="transmembrane region" description="Helical" evidence="8">
    <location>
        <begin position="314"/>
        <end position="337"/>
    </location>
</feature>
<feature type="transmembrane region" description="Helical" evidence="8">
    <location>
        <begin position="270"/>
        <end position="294"/>
    </location>
</feature>
<reference evidence="10" key="1">
    <citation type="journal article" date="2023" name="Mol. Biol. Evol.">
        <title>Third-Generation Sequencing Reveals the Adaptive Role of the Epigenome in Three Deep-Sea Polychaetes.</title>
        <authorList>
            <person name="Perez M."/>
            <person name="Aroh O."/>
            <person name="Sun Y."/>
            <person name="Lan Y."/>
            <person name="Juniper S.K."/>
            <person name="Young C.R."/>
            <person name="Angers B."/>
            <person name="Qian P.Y."/>
        </authorList>
    </citation>
    <scope>NUCLEOTIDE SEQUENCE</scope>
    <source>
        <strain evidence="10">P08H-3</strain>
    </source>
</reference>
<feature type="transmembrane region" description="Helical" evidence="8">
    <location>
        <begin position="35"/>
        <end position="60"/>
    </location>
</feature>
<dbReference type="SMART" id="SM01381">
    <property type="entry name" value="7TM_GPCR_Srsx"/>
    <property type="match status" value="1"/>
</dbReference>
<keyword evidence="7" id="KW-0807">Transducer</keyword>
<evidence type="ECO:0000256" key="8">
    <source>
        <dbReference type="SAM" id="Phobius"/>
    </source>
</evidence>
<accession>A0AAD9J9P4</accession>
<keyword evidence="3 8" id="KW-1133">Transmembrane helix</keyword>
<dbReference type="CDD" id="cd00637">
    <property type="entry name" value="7tm_classA_rhodopsin-like"/>
    <property type="match status" value="1"/>
</dbReference>
<dbReference type="PANTHER" id="PTHR24243">
    <property type="entry name" value="G-PROTEIN COUPLED RECEPTOR"/>
    <property type="match status" value="1"/>
</dbReference>
<keyword evidence="11" id="KW-1185">Reference proteome</keyword>
<proteinExistence type="predicted"/>
<gene>
    <name evidence="10" type="ORF">LSH36_492g06049</name>
</gene>
<dbReference type="GO" id="GO:0005886">
    <property type="term" value="C:plasma membrane"/>
    <property type="evidence" value="ECO:0007669"/>
    <property type="project" value="TreeGrafter"/>
</dbReference>
<dbReference type="GO" id="GO:0004930">
    <property type="term" value="F:G protein-coupled receptor activity"/>
    <property type="evidence" value="ECO:0007669"/>
    <property type="project" value="UniProtKB-KW"/>
</dbReference>
<evidence type="ECO:0000256" key="1">
    <source>
        <dbReference type="ARBA" id="ARBA00004141"/>
    </source>
</evidence>
<keyword evidence="4" id="KW-0297">G-protein coupled receptor</keyword>